<evidence type="ECO:0000313" key="3">
    <source>
        <dbReference type="Proteomes" id="UP000297948"/>
    </source>
</evidence>
<evidence type="ECO:0000256" key="1">
    <source>
        <dbReference type="SAM" id="MobiDB-lite"/>
    </source>
</evidence>
<dbReference type="Proteomes" id="UP000297948">
    <property type="component" value="Unassembled WGS sequence"/>
</dbReference>
<dbReference type="AlphaFoldDB" id="A0A4Z0G646"/>
<sequence>MRPQRPLDHYEPYLDGLFTYCLSMLCDHQAASTALGEALAVAERQRQRQHGRGRGARGHCPQADGEQRRAWLYALARWACLRVLAERREQEWGAGEWSAREWSAGVPSAEGITCEDDPERAADAGAGAAEARADQVRGEVAGEEEVATGGPADAAGRTGPVGTGAGERGERSSGAEGGR</sequence>
<dbReference type="EMBL" id="SRID01000422">
    <property type="protein sequence ID" value="TGA91396.1"/>
    <property type="molecule type" value="Genomic_DNA"/>
</dbReference>
<feature type="non-terminal residue" evidence="2">
    <location>
        <position position="179"/>
    </location>
</feature>
<accession>A0A4Z0G646</accession>
<evidence type="ECO:0000313" key="2">
    <source>
        <dbReference type="EMBL" id="TGA91396.1"/>
    </source>
</evidence>
<name>A0A4Z0G646_9ACTN</name>
<keyword evidence="3" id="KW-1185">Reference proteome</keyword>
<gene>
    <name evidence="2" type="ORF">E4099_28255</name>
</gene>
<feature type="region of interest" description="Disordered" evidence="1">
    <location>
        <begin position="108"/>
        <end position="179"/>
    </location>
</feature>
<proteinExistence type="predicted"/>
<reference evidence="2 3" key="1">
    <citation type="submission" date="2019-03" db="EMBL/GenBank/DDBJ databases">
        <authorList>
            <person name="Gonzalez-Pimentel J.L."/>
        </authorList>
    </citation>
    <scope>NUCLEOTIDE SEQUENCE [LARGE SCALE GENOMIC DNA]</scope>
    <source>
        <strain evidence="2 3">JCM 31289</strain>
    </source>
</reference>
<organism evidence="2 3">
    <name type="scientific">Streptomyces palmae</name>
    <dbReference type="NCBI Taxonomy" id="1701085"/>
    <lineage>
        <taxon>Bacteria</taxon>
        <taxon>Bacillati</taxon>
        <taxon>Actinomycetota</taxon>
        <taxon>Actinomycetes</taxon>
        <taxon>Kitasatosporales</taxon>
        <taxon>Streptomycetaceae</taxon>
        <taxon>Streptomyces</taxon>
    </lineage>
</organism>
<feature type="compositionally biased region" description="Basic and acidic residues" evidence="1">
    <location>
        <begin position="167"/>
        <end position="179"/>
    </location>
</feature>
<comment type="caution">
    <text evidence="2">The sequence shown here is derived from an EMBL/GenBank/DDBJ whole genome shotgun (WGS) entry which is preliminary data.</text>
</comment>
<protein>
    <submittedName>
        <fullName evidence="2">Uncharacterized protein</fullName>
    </submittedName>
</protein>